<feature type="non-terminal residue" evidence="4">
    <location>
        <position position="185"/>
    </location>
</feature>
<dbReference type="InterPro" id="IPR043129">
    <property type="entry name" value="ATPase_NBD"/>
</dbReference>
<dbReference type="Pfam" id="PF00012">
    <property type="entry name" value="HSP70"/>
    <property type="match status" value="1"/>
</dbReference>
<dbReference type="Proteomes" id="UP000663828">
    <property type="component" value="Unassembled WGS sequence"/>
</dbReference>
<dbReference type="InterPro" id="IPR013126">
    <property type="entry name" value="Hsp_70_fam"/>
</dbReference>
<evidence type="ECO:0000313" key="5">
    <source>
        <dbReference type="Proteomes" id="UP000663828"/>
    </source>
</evidence>
<dbReference type="GO" id="GO:0140662">
    <property type="term" value="F:ATP-dependent protein folding chaperone"/>
    <property type="evidence" value="ECO:0007669"/>
    <property type="project" value="InterPro"/>
</dbReference>
<dbReference type="EMBL" id="CAJNOR010018930">
    <property type="protein sequence ID" value="CAF1689100.1"/>
    <property type="molecule type" value="Genomic_DNA"/>
</dbReference>
<dbReference type="PANTHER" id="PTHR19375">
    <property type="entry name" value="HEAT SHOCK PROTEIN 70KDA"/>
    <property type="match status" value="1"/>
</dbReference>
<dbReference type="Gene3D" id="3.30.420.40">
    <property type="match status" value="1"/>
</dbReference>
<feature type="non-terminal residue" evidence="4">
    <location>
        <position position="1"/>
    </location>
</feature>
<keyword evidence="5" id="KW-1185">Reference proteome</keyword>
<keyword evidence="3" id="KW-0067">ATP-binding</keyword>
<dbReference type="FunFam" id="3.30.420.40:FF:000004">
    <property type="entry name" value="Molecular chaperone DnaK"/>
    <property type="match status" value="1"/>
</dbReference>
<organism evidence="4 5">
    <name type="scientific">Adineta ricciae</name>
    <name type="common">Rotifer</name>
    <dbReference type="NCBI Taxonomy" id="249248"/>
    <lineage>
        <taxon>Eukaryota</taxon>
        <taxon>Metazoa</taxon>
        <taxon>Spiralia</taxon>
        <taxon>Gnathifera</taxon>
        <taxon>Rotifera</taxon>
        <taxon>Eurotatoria</taxon>
        <taxon>Bdelloidea</taxon>
        <taxon>Adinetida</taxon>
        <taxon>Adinetidae</taxon>
        <taxon>Adineta</taxon>
    </lineage>
</organism>
<proteinExistence type="inferred from homology"/>
<evidence type="ECO:0008006" key="6">
    <source>
        <dbReference type="Google" id="ProtNLM"/>
    </source>
</evidence>
<gene>
    <name evidence="4" type="ORF">XAT740_LOCUS63151</name>
</gene>
<sequence length="185" mass="20901">KRTLLTRAFGIDLGTVYSCVGIYQNGTVEIIPNENGNRITPSYVAFTHDRRLVGEEAKSQLSTDLENTVFHTKRLIGRNFDEFHVKSYMKKWPFKVVQHDSRLKIEVKFQNQIVLFTPEEISSMILVKMKEMAENHLGRQISDAVITVPASFNNCQRQATKDAGSLAGLNVLRIINESTAAAIPY</sequence>
<accession>A0A816HNG4</accession>
<evidence type="ECO:0000256" key="2">
    <source>
        <dbReference type="ARBA" id="ARBA00022741"/>
    </source>
</evidence>
<evidence type="ECO:0000313" key="4">
    <source>
        <dbReference type="EMBL" id="CAF1689100.1"/>
    </source>
</evidence>
<dbReference type="PRINTS" id="PR00301">
    <property type="entry name" value="HEATSHOCK70"/>
</dbReference>
<reference evidence="4" key="1">
    <citation type="submission" date="2021-02" db="EMBL/GenBank/DDBJ databases">
        <authorList>
            <person name="Nowell W R."/>
        </authorList>
    </citation>
    <scope>NUCLEOTIDE SEQUENCE</scope>
</reference>
<dbReference type="AlphaFoldDB" id="A0A816HNG4"/>
<dbReference type="GO" id="GO:0005524">
    <property type="term" value="F:ATP binding"/>
    <property type="evidence" value="ECO:0007669"/>
    <property type="project" value="UniProtKB-KW"/>
</dbReference>
<evidence type="ECO:0000256" key="1">
    <source>
        <dbReference type="ARBA" id="ARBA00007381"/>
    </source>
</evidence>
<evidence type="ECO:0000256" key="3">
    <source>
        <dbReference type="ARBA" id="ARBA00022840"/>
    </source>
</evidence>
<dbReference type="SUPFAM" id="SSF53067">
    <property type="entry name" value="Actin-like ATPase domain"/>
    <property type="match status" value="1"/>
</dbReference>
<protein>
    <recommendedName>
        <fullName evidence="6">Heat shock protein 70</fullName>
    </recommendedName>
</protein>
<keyword evidence="2" id="KW-0547">Nucleotide-binding</keyword>
<comment type="similarity">
    <text evidence="1">Belongs to the heat shock protein 70 family.</text>
</comment>
<comment type="caution">
    <text evidence="4">The sequence shown here is derived from an EMBL/GenBank/DDBJ whole genome shotgun (WGS) entry which is preliminary data.</text>
</comment>
<name>A0A816HNG4_ADIRI</name>